<evidence type="ECO:0000313" key="2">
    <source>
        <dbReference type="Proteomes" id="UP001583193"/>
    </source>
</evidence>
<evidence type="ECO:0000313" key="1">
    <source>
        <dbReference type="EMBL" id="KAL1885195.1"/>
    </source>
</evidence>
<proteinExistence type="predicted"/>
<dbReference type="Proteomes" id="UP001583193">
    <property type="component" value="Unassembled WGS sequence"/>
</dbReference>
<accession>A0ABR3YB16</accession>
<gene>
    <name evidence="1" type="ORF">Plec18167_001852</name>
</gene>
<reference evidence="1 2" key="1">
    <citation type="journal article" date="2024" name="IMA Fungus">
        <title>IMA Genome - F19 : A genome assembly and annotation guide to empower mycologists, including annotated draft genome sequences of Ceratocystis pirilliformis, Diaporthe australafricana, Fusarium ophioides, Paecilomyces lecythidis, and Sporothrix stenoceras.</title>
        <authorList>
            <person name="Aylward J."/>
            <person name="Wilson A.M."/>
            <person name="Visagie C.M."/>
            <person name="Spraker J."/>
            <person name="Barnes I."/>
            <person name="Buitendag C."/>
            <person name="Ceriani C."/>
            <person name="Del Mar Angel L."/>
            <person name="du Plessis D."/>
            <person name="Fuchs T."/>
            <person name="Gasser K."/>
            <person name="Kramer D."/>
            <person name="Li W."/>
            <person name="Munsamy K."/>
            <person name="Piso A."/>
            <person name="Price J.L."/>
            <person name="Sonnekus B."/>
            <person name="Thomas C."/>
            <person name="van der Nest A."/>
            <person name="van Dijk A."/>
            <person name="van Heerden A."/>
            <person name="van Vuuren N."/>
            <person name="Yilmaz N."/>
            <person name="Duong T.A."/>
            <person name="van der Merwe N.A."/>
            <person name="Wingfield M.J."/>
            <person name="Wingfield B.D."/>
        </authorList>
    </citation>
    <scope>NUCLEOTIDE SEQUENCE [LARGE SCALE GENOMIC DNA]</scope>
    <source>
        <strain evidence="1 2">CMW 18167</strain>
    </source>
</reference>
<organism evidence="1 2">
    <name type="scientific">Paecilomyces lecythidis</name>
    <dbReference type="NCBI Taxonomy" id="3004212"/>
    <lineage>
        <taxon>Eukaryota</taxon>
        <taxon>Fungi</taxon>
        <taxon>Dikarya</taxon>
        <taxon>Ascomycota</taxon>
        <taxon>Pezizomycotina</taxon>
        <taxon>Eurotiomycetes</taxon>
        <taxon>Eurotiomycetidae</taxon>
        <taxon>Eurotiales</taxon>
        <taxon>Thermoascaceae</taxon>
        <taxon>Paecilomyces</taxon>
    </lineage>
</organism>
<comment type="caution">
    <text evidence="1">The sequence shown here is derived from an EMBL/GenBank/DDBJ whole genome shotgun (WGS) entry which is preliminary data.</text>
</comment>
<protein>
    <submittedName>
        <fullName evidence="1">Uncharacterized protein</fullName>
    </submittedName>
</protein>
<name>A0ABR3YB16_9EURO</name>
<sequence>MRTVFLVGPEDLSDIVPSISNCVRNGIEPFSTMNMRFYPDHIWPRGAGRSLVEFQRKVLGILSRIRMTSRPMVGWPLPGPNEWAVHPLEQIAKTKVEKRFAPRLTTFMPVHTFLAYFLKRMKSYVTHRWDPRWEAEEDNVRDLAFQWYNGFLRYRQQILEIPRYQRRARTISVQLQLRFQIVQLHRGTYCYHTNALELSLNEGELKGNQPIIQRYWTGAQWCLGDMDLEPSSKEYQLILNIGWLFTWNHIPSWWDSLWEYVNSEDFDRNRARCFLSKHVPRIAKIGDYGSSRGCRDPEGLSKEVENALSQFYIDPEPLDSEAEEEL</sequence>
<dbReference type="EMBL" id="JAVDPF010000003">
    <property type="protein sequence ID" value="KAL1885195.1"/>
    <property type="molecule type" value="Genomic_DNA"/>
</dbReference>
<keyword evidence="2" id="KW-1185">Reference proteome</keyword>